<dbReference type="SUPFAM" id="SSF55811">
    <property type="entry name" value="Nudix"/>
    <property type="match status" value="1"/>
</dbReference>
<dbReference type="PANTHER" id="PTHR43046:SF2">
    <property type="entry name" value="8-OXO-DGTP DIPHOSPHATASE-RELATED"/>
    <property type="match status" value="1"/>
</dbReference>
<dbReference type="AlphaFoldDB" id="A0A7W5TTB6"/>
<comment type="caution">
    <text evidence="4">The sequence shown here is derived from an EMBL/GenBank/DDBJ whole genome shotgun (WGS) entry which is preliminary data.</text>
</comment>
<dbReference type="PROSITE" id="PS00893">
    <property type="entry name" value="NUDIX_BOX"/>
    <property type="match status" value="1"/>
</dbReference>
<evidence type="ECO:0000256" key="2">
    <source>
        <dbReference type="ARBA" id="ARBA00022801"/>
    </source>
</evidence>
<evidence type="ECO:0000313" key="4">
    <source>
        <dbReference type="EMBL" id="MBB3667108.1"/>
    </source>
</evidence>
<sequence>MSRQTIYVAAVVIMDPTRRVLTVRKRGTARFMQPGGKPEPGESGVQTAVREVAEEIGLQLRAEQLTAMGTFHAAAANEAGFQVVCENFMVTLDDDAGEVLSQIQPAAEIAELRWVPLQQLHPSEDLAPLLTDEIAPAVRRLITASR</sequence>
<comment type="cofactor">
    <cofactor evidence="1">
        <name>Mg(2+)</name>
        <dbReference type="ChEBI" id="CHEBI:18420"/>
    </cofactor>
</comment>
<gene>
    <name evidence="4" type="ORF">FHX47_000701</name>
</gene>
<evidence type="ECO:0000313" key="5">
    <source>
        <dbReference type="Proteomes" id="UP000547528"/>
    </source>
</evidence>
<keyword evidence="5" id="KW-1185">Reference proteome</keyword>
<dbReference type="InterPro" id="IPR015797">
    <property type="entry name" value="NUDIX_hydrolase-like_dom_sf"/>
</dbReference>
<dbReference type="PANTHER" id="PTHR43046">
    <property type="entry name" value="GDP-MANNOSE MANNOSYL HYDROLASE"/>
    <property type="match status" value="1"/>
</dbReference>
<feature type="domain" description="Nudix hydrolase" evidence="3">
    <location>
        <begin position="4"/>
        <end position="140"/>
    </location>
</feature>
<dbReference type="InterPro" id="IPR020084">
    <property type="entry name" value="NUDIX_hydrolase_CS"/>
</dbReference>
<protein>
    <submittedName>
        <fullName evidence="4">8-oxo-dGTP pyrophosphatase MutT (NUDIX family)</fullName>
    </submittedName>
</protein>
<evidence type="ECO:0000256" key="1">
    <source>
        <dbReference type="ARBA" id="ARBA00001946"/>
    </source>
</evidence>
<evidence type="ECO:0000259" key="3">
    <source>
        <dbReference type="PROSITE" id="PS51462"/>
    </source>
</evidence>
<proteinExistence type="predicted"/>
<dbReference type="Pfam" id="PF00293">
    <property type="entry name" value="NUDIX"/>
    <property type="match status" value="1"/>
</dbReference>
<dbReference type="InterPro" id="IPR000086">
    <property type="entry name" value="NUDIX_hydrolase_dom"/>
</dbReference>
<accession>A0A7W5TTB6</accession>
<keyword evidence="2" id="KW-0378">Hydrolase</keyword>
<dbReference type="RefSeq" id="WP_343064282.1">
    <property type="nucleotide sequence ID" value="NZ_BAABKR010000001.1"/>
</dbReference>
<dbReference type="GO" id="GO:0016787">
    <property type="term" value="F:hydrolase activity"/>
    <property type="evidence" value="ECO:0007669"/>
    <property type="project" value="UniProtKB-KW"/>
</dbReference>
<reference evidence="4 5" key="1">
    <citation type="submission" date="2020-08" db="EMBL/GenBank/DDBJ databases">
        <title>Sequencing the genomes of 1000 actinobacteria strains.</title>
        <authorList>
            <person name="Klenk H.-P."/>
        </authorList>
    </citation>
    <scope>NUCLEOTIDE SEQUENCE [LARGE SCALE GENOMIC DNA]</scope>
    <source>
        <strain evidence="4 5">DSM 28238</strain>
    </source>
</reference>
<dbReference type="CDD" id="cd04690">
    <property type="entry name" value="NUDIX_Hydrolase"/>
    <property type="match status" value="1"/>
</dbReference>
<dbReference type="Gene3D" id="3.90.79.10">
    <property type="entry name" value="Nucleoside Triphosphate Pyrophosphohydrolase"/>
    <property type="match status" value="1"/>
</dbReference>
<name>A0A7W5TTB6_9MICC</name>
<dbReference type="Proteomes" id="UP000547528">
    <property type="component" value="Unassembled WGS sequence"/>
</dbReference>
<dbReference type="PROSITE" id="PS51462">
    <property type="entry name" value="NUDIX"/>
    <property type="match status" value="1"/>
</dbReference>
<dbReference type="EMBL" id="JACIBT010000001">
    <property type="protein sequence ID" value="MBB3667108.1"/>
    <property type="molecule type" value="Genomic_DNA"/>
</dbReference>
<organism evidence="4 5">
    <name type="scientific">Garicola koreensis</name>
    <dbReference type="NCBI Taxonomy" id="1262554"/>
    <lineage>
        <taxon>Bacteria</taxon>
        <taxon>Bacillati</taxon>
        <taxon>Actinomycetota</taxon>
        <taxon>Actinomycetes</taxon>
        <taxon>Micrococcales</taxon>
        <taxon>Micrococcaceae</taxon>
        <taxon>Garicola</taxon>
    </lineage>
</organism>